<sequence>MPSVKTTLPKLWSAKVAAAILLGMLGGCDSERGMIEKDPPMASVESLIKPLRQAGTQDRSHNLDGARTTAIVEAATRVSPAVVSVNVIRTEQMQTRSFF</sequence>
<dbReference type="EMBL" id="UINC01201860">
    <property type="protein sequence ID" value="SVE21389.1"/>
    <property type="molecule type" value="Genomic_DNA"/>
</dbReference>
<gene>
    <name evidence="1" type="ORF">METZ01_LOCUS474243</name>
</gene>
<name>A0A383BNF2_9ZZZZ</name>
<evidence type="ECO:0000313" key="1">
    <source>
        <dbReference type="EMBL" id="SVE21389.1"/>
    </source>
</evidence>
<dbReference type="AlphaFoldDB" id="A0A383BNF2"/>
<proteinExistence type="predicted"/>
<organism evidence="1">
    <name type="scientific">marine metagenome</name>
    <dbReference type="NCBI Taxonomy" id="408172"/>
    <lineage>
        <taxon>unclassified sequences</taxon>
        <taxon>metagenomes</taxon>
        <taxon>ecological metagenomes</taxon>
    </lineage>
</organism>
<dbReference type="PROSITE" id="PS51257">
    <property type="entry name" value="PROKAR_LIPOPROTEIN"/>
    <property type="match status" value="1"/>
</dbReference>
<accession>A0A383BNF2</accession>
<feature type="non-terminal residue" evidence="1">
    <location>
        <position position="99"/>
    </location>
</feature>
<protein>
    <submittedName>
        <fullName evidence="1">Uncharacterized protein</fullName>
    </submittedName>
</protein>
<reference evidence="1" key="1">
    <citation type="submission" date="2018-05" db="EMBL/GenBank/DDBJ databases">
        <authorList>
            <person name="Lanie J.A."/>
            <person name="Ng W.-L."/>
            <person name="Kazmierczak K.M."/>
            <person name="Andrzejewski T.M."/>
            <person name="Davidsen T.M."/>
            <person name="Wayne K.J."/>
            <person name="Tettelin H."/>
            <person name="Glass J.I."/>
            <person name="Rusch D."/>
            <person name="Podicherti R."/>
            <person name="Tsui H.-C.T."/>
            <person name="Winkler M.E."/>
        </authorList>
    </citation>
    <scope>NUCLEOTIDE SEQUENCE</scope>
</reference>